<reference evidence="5" key="1">
    <citation type="journal article" date="2018" name="Front. Microbiol.">
        <title>Genome-Based Analysis Reveals the Taxonomy and Diversity of the Family Idiomarinaceae.</title>
        <authorList>
            <person name="Liu Y."/>
            <person name="Lai Q."/>
            <person name="Shao Z."/>
        </authorList>
    </citation>
    <scope>NUCLEOTIDE SEQUENCE [LARGE SCALE GENOMIC DNA]</scope>
    <source>
        <strain evidence="5">c121</strain>
    </source>
</reference>
<dbReference type="GO" id="GO:0000160">
    <property type="term" value="P:phosphorelay signal transduction system"/>
    <property type="evidence" value="ECO:0007669"/>
    <property type="project" value="UniProtKB-KW"/>
</dbReference>
<feature type="modified residue" description="Phosphohistidine" evidence="2">
    <location>
        <position position="54"/>
    </location>
</feature>
<evidence type="ECO:0000256" key="2">
    <source>
        <dbReference type="PROSITE-ProRule" id="PRU00110"/>
    </source>
</evidence>
<dbReference type="EMBL" id="PIQE01000001">
    <property type="protein sequence ID" value="RUO74635.1"/>
    <property type="molecule type" value="Genomic_DNA"/>
</dbReference>
<dbReference type="InterPro" id="IPR008207">
    <property type="entry name" value="Sig_transdc_His_kin_Hpt_dom"/>
</dbReference>
<comment type="caution">
    <text evidence="4">The sequence shown here is derived from an EMBL/GenBank/DDBJ whole genome shotgun (WGS) entry which is preliminary data.</text>
</comment>
<keyword evidence="5" id="KW-1185">Reference proteome</keyword>
<dbReference type="AlphaFoldDB" id="A0A432Z9L3"/>
<feature type="domain" description="HPt" evidence="3">
    <location>
        <begin position="15"/>
        <end position="106"/>
    </location>
</feature>
<dbReference type="STRING" id="1122124.GCA_000423165_00468"/>
<keyword evidence="1" id="KW-0902">Two-component regulatory system</keyword>
<gene>
    <name evidence="4" type="ORF">CWI80_04645</name>
</gene>
<organism evidence="4 5">
    <name type="scientific">Pseudidiomarina sediminum</name>
    <dbReference type="NCBI Taxonomy" id="431675"/>
    <lineage>
        <taxon>Bacteria</taxon>
        <taxon>Pseudomonadati</taxon>
        <taxon>Pseudomonadota</taxon>
        <taxon>Gammaproteobacteria</taxon>
        <taxon>Alteromonadales</taxon>
        <taxon>Idiomarinaceae</taxon>
        <taxon>Pseudidiomarina</taxon>
    </lineage>
</organism>
<evidence type="ECO:0000313" key="4">
    <source>
        <dbReference type="EMBL" id="RUO74635.1"/>
    </source>
</evidence>
<dbReference type="RefSeq" id="WP_026861525.1">
    <property type="nucleotide sequence ID" value="NZ_JAHVIQ010000001.1"/>
</dbReference>
<evidence type="ECO:0000259" key="3">
    <source>
        <dbReference type="PROSITE" id="PS50894"/>
    </source>
</evidence>
<evidence type="ECO:0000256" key="1">
    <source>
        <dbReference type="ARBA" id="ARBA00023012"/>
    </source>
</evidence>
<dbReference type="Gene3D" id="1.20.120.160">
    <property type="entry name" value="HPT domain"/>
    <property type="match status" value="1"/>
</dbReference>
<dbReference type="InterPro" id="IPR036641">
    <property type="entry name" value="HPT_dom_sf"/>
</dbReference>
<proteinExistence type="predicted"/>
<protein>
    <submittedName>
        <fullName evidence="4">Phosphorelay protein</fullName>
    </submittedName>
</protein>
<sequence>MINEALLSQYTELLGTSGVEDMMKVFNDTVGTYLKELNGCVTARDEQAFRQQAHRLKGALRSVGMQTLSARMEYCEKEVWTWPEAEKEVVQLAAELPLHQQAIENWLRSR</sequence>
<dbReference type="Pfam" id="PF01627">
    <property type="entry name" value="Hpt"/>
    <property type="match status" value="1"/>
</dbReference>
<name>A0A432Z9L3_9GAMM</name>
<accession>A0A432Z9L3</accession>
<evidence type="ECO:0000313" key="5">
    <source>
        <dbReference type="Proteomes" id="UP000287022"/>
    </source>
</evidence>
<dbReference type="GO" id="GO:0004672">
    <property type="term" value="F:protein kinase activity"/>
    <property type="evidence" value="ECO:0007669"/>
    <property type="project" value="UniProtKB-ARBA"/>
</dbReference>
<dbReference type="Proteomes" id="UP000287022">
    <property type="component" value="Unassembled WGS sequence"/>
</dbReference>
<keyword evidence="2" id="KW-0597">Phosphoprotein</keyword>
<dbReference type="PROSITE" id="PS50894">
    <property type="entry name" value="HPT"/>
    <property type="match status" value="1"/>
</dbReference>
<dbReference type="SUPFAM" id="SSF47226">
    <property type="entry name" value="Histidine-containing phosphotransfer domain, HPT domain"/>
    <property type="match status" value="1"/>
</dbReference>